<dbReference type="GO" id="GO:0015562">
    <property type="term" value="F:efflux transmembrane transporter activity"/>
    <property type="evidence" value="ECO:0007669"/>
    <property type="project" value="TreeGrafter"/>
</dbReference>
<dbReference type="Gene3D" id="6.10.140.1990">
    <property type="match status" value="1"/>
</dbReference>
<reference evidence="8" key="1">
    <citation type="submission" date="2019-08" db="EMBL/GenBank/DDBJ databases">
        <authorList>
            <person name="Kucharzyk K."/>
            <person name="Murdoch R.W."/>
            <person name="Higgins S."/>
            <person name="Loffler F."/>
        </authorList>
    </citation>
    <scope>NUCLEOTIDE SEQUENCE</scope>
</reference>
<organism evidence="8">
    <name type="scientific">bioreactor metagenome</name>
    <dbReference type="NCBI Taxonomy" id="1076179"/>
    <lineage>
        <taxon>unclassified sequences</taxon>
        <taxon>metagenomes</taxon>
        <taxon>ecological metagenomes</taxon>
    </lineage>
</organism>
<keyword evidence="4" id="KW-1133">Transmembrane helix</keyword>
<evidence type="ECO:0000259" key="7">
    <source>
        <dbReference type="Pfam" id="PF25967"/>
    </source>
</evidence>
<dbReference type="PANTHER" id="PTHR30469">
    <property type="entry name" value="MULTIDRUG RESISTANCE PROTEIN MDTA"/>
    <property type="match status" value="1"/>
</dbReference>
<protein>
    <submittedName>
        <fullName evidence="8">Macrolide export protein MacA</fullName>
    </submittedName>
</protein>
<dbReference type="InterPro" id="IPR058627">
    <property type="entry name" value="MdtA-like_C"/>
</dbReference>
<sequence>MKKSFKWIIGAAVIIIVVLVIFGRKNSNKGVEVTTQIVAKGTITEVIPANGKIKPVVEVKISPDVSGEIVELNFKEGDNIKRGELIIKIKQDVYISMRDRAEASLNSVKAQLTQQLAQFKQIEQSYLRNKTLYEQKAISEADYENALSQYNVTKEQIKAAEFNVKSATAALQEAQDNLVKTTIYAPMDGIISKMNVEKGERVVGTSQMAGTELLRIANFDQMEVLVDVNENDIIRIQERDTAMVEVDSYPGRKFTGMVTQIANSAKNIGSSIEQVTNFEVKILILPESYQDLVKEGLNPFRPGMSATASIQTERRDNIISIPVQTITTRNDLFTDTLANKKSDELSEQVFVVKDDNTLEVRKIETGIQDITNIEILSGLNEGERIVTGPYSAISKTLKSGAKVSWDDKKK</sequence>
<dbReference type="NCBIfam" id="TIGR01730">
    <property type="entry name" value="RND_mfp"/>
    <property type="match status" value="1"/>
</dbReference>
<evidence type="ECO:0000313" key="8">
    <source>
        <dbReference type="EMBL" id="MPL72535.1"/>
    </source>
</evidence>
<dbReference type="Pfam" id="PF25876">
    <property type="entry name" value="HH_MFP_RND"/>
    <property type="match status" value="1"/>
</dbReference>
<name>A0A644TZY3_9ZZZZ</name>
<dbReference type="GO" id="GO:1990281">
    <property type="term" value="C:efflux pump complex"/>
    <property type="evidence" value="ECO:0007669"/>
    <property type="project" value="TreeGrafter"/>
</dbReference>
<dbReference type="SUPFAM" id="SSF111369">
    <property type="entry name" value="HlyD-like secretion proteins"/>
    <property type="match status" value="1"/>
</dbReference>
<comment type="subcellular location">
    <subcellularLocation>
        <location evidence="1">Cell envelope</location>
    </subcellularLocation>
</comment>
<dbReference type="Gene3D" id="2.40.30.170">
    <property type="match status" value="1"/>
</dbReference>
<evidence type="ECO:0000256" key="3">
    <source>
        <dbReference type="ARBA" id="ARBA00023054"/>
    </source>
</evidence>
<dbReference type="GO" id="GO:0030313">
    <property type="term" value="C:cell envelope"/>
    <property type="evidence" value="ECO:0007669"/>
    <property type="project" value="UniProtKB-SubCell"/>
</dbReference>
<dbReference type="EMBL" id="VSSQ01000066">
    <property type="protein sequence ID" value="MPL72535.1"/>
    <property type="molecule type" value="Genomic_DNA"/>
</dbReference>
<keyword evidence="3" id="KW-0175">Coiled coil</keyword>
<dbReference type="PANTHER" id="PTHR30469:SF33">
    <property type="entry name" value="SLR1207 PROTEIN"/>
    <property type="match status" value="1"/>
</dbReference>
<evidence type="ECO:0000256" key="2">
    <source>
        <dbReference type="ARBA" id="ARBA00022448"/>
    </source>
</evidence>
<dbReference type="GO" id="GO:1990961">
    <property type="term" value="P:xenobiotic detoxification by transmembrane export across the plasma membrane"/>
    <property type="evidence" value="ECO:0007669"/>
    <property type="project" value="InterPro"/>
</dbReference>
<dbReference type="InterPro" id="IPR006143">
    <property type="entry name" value="RND_pump_MFP"/>
</dbReference>
<keyword evidence="4" id="KW-0812">Transmembrane</keyword>
<accession>A0A644TZY3</accession>
<feature type="domain" description="Multidrug resistance protein MdtA-like barrel-sandwich hybrid" evidence="6">
    <location>
        <begin position="59"/>
        <end position="204"/>
    </location>
</feature>
<dbReference type="InterPro" id="IPR058625">
    <property type="entry name" value="MdtA-like_BSH"/>
</dbReference>
<feature type="transmembrane region" description="Helical" evidence="4">
    <location>
        <begin position="7"/>
        <end position="23"/>
    </location>
</feature>
<dbReference type="Pfam" id="PF25917">
    <property type="entry name" value="BSH_RND"/>
    <property type="match status" value="1"/>
</dbReference>
<dbReference type="AlphaFoldDB" id="A0A644TZY3"/>
<evidence type="ECO:0000259" key="5">
    <source>
        <dbReference type="Pfam" id="PF25876"/>
    </source>
</evidence>
<dbReference type="InterPro" id="IPR030190">
    <property type="entry name" value="MacA_alpha-hairpin_sf"/>
</dbReference>
<evidence type="ECO:0000256" key="1">
    <source>
        <dbReference type="ARBA" id="ARBA00004196"/>
    </source>
</evidence>
<feature type="domain" description="Multidrug resistance protein MdtA-like alpha-helical hairpin" evidence="5">
    <location>
        <begin position="105"/>
        <end position="178"/>
    </location>
</feature>
<dbReference type="GO" id="GO:0019898">
    <property type="term" value="C:extrinsic component of membrane"/>
    <property type="evidence" value="ECO:0007669"/>
    <property type="project" value="InterPro"/>
</dbReference>
<comment type="caution">
    <text evidence="8">The sequence shown here is derived from an EMBL/GenBank/DDBJ whole genome shotgun (WGS) entry which is preliminary data.</text>
</comment>
<evidence type="ECO:0000259" key="6">
    <source>
        <dbReference type="Pfam" id="PF25917"/>
    </source>
</evidence>
<proteinExistence type="predicted"/>
<dbReference type="Gene3D" id="2.40.420.20">
    <property type="match status" value="1"/>
</dbReference>
<dbReference type="Pfam" id="PF25967">
    <property type="entry name" value="RND-MFP_C"/>
    <property type="match status" value="1"/>
</dbReference>
<keyword evidence="2" id="KW-0813">Transport</keyword>
<dbReference type="GO" id="GO:1990195">
    <property type="term" value="C:macrolide transmembrane transporter complex"/>
    <property type="evidence" value="ECO:0007669"/>
    <property type="project" value="InterPro"/>
</dbReference>
<keyword evidence="4" id="KW-0472">Membrane</keyword>
<gene>
    <name evidence="8" type="primary">macA_3</name>
    <name evidence="8" type="ORF">SDC9_18320</name>
</gene>
<dbReference type="InterPro" id="IPR058624">
    <property type="entry name" value="MdtA-like_HH"/>
</dbReference>
<feature type="domain" description="Multidrug resistance protein MdtA-like C-terminal permuted SH3" evidence="7">
    <location>
        <begin position="349"/>
        <end position="388"/>
    </location>
</feature>
<evidence type="ECO:0000256" key="4">
    <source>
        <dbReference type="SAM" id="Phobius"/>
    </source>
</evidence>
<dbReference type="Gene3D" id="2.40.50.100">
    <property type="match status" value="1"/>
</dbReference>